<keyword evidence="5 7" id="KW-1133">Transmembrane helix</keyword>
<feature type="transmembrane region" description="Helical" evidence="7">
    <location>
        <begin position="12"/>
        <end position="32"/>
    </location>
</feature>
<dbReference type="RefSeq" id="WP_066736960.1">
    <property type="nucleotide sequence ID" value="NZ_JAJCIQ010000002.1"/>
</dbReference>
<feature type="transmembrane region" description="Helical" evidence="7">
    <location>
        <begin position="74"/>
        <end position="94"/>
    </location>
</feature>
<evidence type="ECO:0000313" key="8">
    <source>
        <dbReference type="EMBL" id="MCB7386420.1"/>
    </source>
</evidence>
<feature type="transmembrane region" description="Helical" evidence="7">
    <location>
        <begin position="173"/>
        <end position="190"/>
    </location>
</feature>
<dbReference type="EMBL" id="JAJCIS010000002">
    <property type="protein sequence ID" value="MCB7386420.1"/>
    <property type="molecule type" value="Genomic_DNA"/>
</dbReference>
<feature type="transmembrane region" description="Helical" evidence="7">
    <location>
        <begin position="142"/>
        <end position="161"/>
    </location>
</feature>
<feature type="transmembrane region" description="Helical" evidence="7">
    <location>
        <begin position="211"/>
        <end position="230"/>
    </location>
</feature>
<comment type="similarity">
    <text evidence="2">Belongs to the major facilitator superfamily.</text>
</comment>
<evidence type="ECO:0000256" key="4">
    <source>
        <dbReference type="ARBA" id="ARBA00022692"/>
    </source>
</evidence>
<organism evidence="8 9">
    <name type="scientific">Bariatricus massiliensis</name>
    <dbReference type="NCBI Taxonomy" id="1745713"/>
    <lineage>
        <taxon>Bacteria</taxon>
        <taxon>Bacillati</taxon>
        <taxon>Bacillota</taxon>
        <taxon>Clostridia</taxon>
        <taxon>Lachnospirales</taxon>
        <taxon>Lachnospiraceae</taxon>
        <taxon>Bariatricus</taxon>
    </lineage>
</organism>
<feature type="transmembrane region" description="Helical" evidence="7">
    <location>
        <begin position="44"/>
        <end position="62"/>
    </location>
</feature>
<evidence type="ECO:0000256" key="6">
    <source>
        <dbReference type="ARBA" id="ARBA00023136"/>
    </source>
</evidence>
<dbReference type="Pfam" id="PF07690">
    <property type="entry name" value="MFS_1"/>
    <property type="match status" value="1"/>
</dbReference>
<evidence type="ECO:0000256" key="7">
    <source>
        <dbReference type="SAM" id="Phobius"/>
    </source>
</evidence>
<name>A0ABS8DDC0_9FIRM</name>
<dbReference type="InterPro" id="IPR036259">
    <property type="entry name" value="MFS_trans_sf"/>
</dbReference>
<dbReference type="PANTHER" id="PTHR23514:SF3">
    <property type="entry name" value="BYPASS OF STOP CODON PROTEIN 6"/>
    <property type="match status" value="1"/>
</dbReference>
<evidence type="ECO:0000313" key="9">
    <source>
        <dbReference type="Proteomes" id="UP001299546"/>
    </source>
</evidence>
<keyword evidence="4 7" id="KW-0812">Transmembrane</keyword>
<dbReference type="PANTHER" id="PTHR23514">
    <property type="entry name" value="BYPASS OF STOP CODON PROTEIN 6"/>
    <property type="match status" value="1"/>
</dbReference>
<accession>A0ABS8DDC0</accession>
<evidence type="ECO:0000256" key="5">
    <source>
        <dbReference type="ARBA" id="ARBA00022989"/>
    </source>
</evidence>
<keyword evidence="3" id="KW-0813">Transport</keyword>
<sequence>MKLNAKHTIYGCYMGYITQAVVNNLPPLLFLTFHRQFGVSLEKISLLISVNFCVQILVDFLSPRLIKRIGYRRTGVISFLFTIAGLSGFSWLPFLLPSAYAGLIICMFLNAVGGGILEVIISPMLEAAPSDNKESAMSLLHSFYCWGHMGVVILSTCYFAAAGIDSWRLLPTLWAFIPLFSAIWFLKIPIFEVPGDNGEEGLPGGLFRSGIFWVLFILMICSGASEHSIAQWSSMFAEEALGISKTAGDLLGPCSFAFCMGLSRLLYGLKGHKLNLKHGLLAASGLCVCGYLITVYAPIPVLSLAGCAVSGFAVGLMWPGVFSLAGTLCRGGGTFMYAMLALAGDVGCSAGPAVVGIISDTSGSMKSGILTAIVFPALMLIVMSLLNGRKSRPQA</sequence>
<evidence type="ECO:0000256" key="2">
    <source>
        <dbReference type="ARBA" id="ARBA00008335"/>
    </source>
</evidence>
<feature type="transmembrane region" description="Helical" evidence="7">
    <location>
        <begin position="365"/>
        <end position="386"/>
    </location>
</feature>
<dbReference type="Proteomes" id="UP001299546">
    <property type="component" value="Unassembled WGS sequence"/>
</dbReference>
<feature type="transmembrane region" description="Helical" evidence="7">
    <location>
        <begin position="250"/>
        <end position="267"/>
    </location>
</feature>
<gene>
    <name evidence="8" type="ORF">LIZ65_03890</name>
</gene>
<comment type="caution">
    <text evidence="8">The sequence shown here is derived from an EMBL/GenBank/DDBJ whole genome shotgun (WGS) entry which is preliminary data.</text>
</comment>
<dbReference type="InterPro" id="IPR011701">
    <property type="entry name" value="MFS"/>
</dbReference>
<dbReference type="SUPFAM" id="SSF103473">
    <property type="entry name" value="MFS general substrate transporter"/>
    <property type="match status" value="1"/>
</dbReference>
<keyword evidence="6 7" id="KW-0472">Membrane</keyword>
<dbReference type="Gene3D" id="1.20.1250.20">
    <property type="entry name" value="MFS general substrate transporter like domains"/>
    <property type="match status" value="2"/>
</dbReference>
<protein>
    <submittedName>
        <fullName evidence="8">MFS transporter</fullName>
    </submittedName>
</protein>
<reference evidence="8 9" key="1">
    <citation type="submission" date="2021-10" db="EMBL/GenBank/DDBJ databases">
        <title>Collection of gut derived symbiotic bacterial strains cultured from healthy donors.</title>
        <authorList>
            <person name="Lin H."/>
            <person name="Littmann E."/>
            <person name="Kohout C."/>
            <person name="Pamer E.G."/>
        </authorList>
    </citation>
    <scope>NUCLEOTIDE SEQUENCE [LARGE SCALE GENOMIC DNA]</scope>
    <source>
        <strain evidence="8 9">DFI.1.165</strain>
    </source>
</reference>
<proteinExistence type="inferred from homology"/>
<comment type="subcellular location">
    <subcellularLocation>
        <location evidence="1">Cell membrane</location>
        <topology evidence="1">Multi-pass membrane protein</topology>
    </subcellularLocation>
</comment>
<evidence type="ECO:0000256" key="1">
    <source>
        <dbReference type="ARBA" id="ARBA00004651"/>
    </source>
</evidence>
<feature type="transmembrane region" description="Helical" evidence="7">
    <location>
        <begin position="337"/>
        <end position="359"/>
    </location>
</feature>
<evidence type="ECO:0000256" key="3">
    <source>
        <dbReference type="ARBA" id="ARBA00022448"/>
    </source>
</evidence>
<feature type="transmembrane region" description="Helical" evidence="7">
    <location>
        <begin position="100"/>
        <end position="121"/>
    </location>
</feature>
<keyword evidence="9" id="KW-1185">Reference proteome</keyword>
<dbReference type="InterPro" id="IPR051788">
    <property type="entry name" value="MFS_Transporter"/>
</dbReference>
<feature type="transmembrane region" description="Helical" evidence="7">
    <location>
        <begin position="279"/>
        <end position="297"/>
    </location>
</feature>
<feature type="transmembrane region" description="Helical" evidence="7">
    <location>
        <begin position="303"/>
        <end position="325"/>
    </location>
</feature>